<gene>
    <name evidence="9" type="ORF">BCM02_103191</name>
</gene>
<comment type="subcellular location">
    <subcellularLocation>
        <location evidence="1">Membrane</location>
        <topology evidence="1">Multi-pass membrane protein</topology>
    </subcellularLocation>
</comment>
<feature type="transmembrane region" description="Helical" evidence="8">
    <location>
        <begin position="112"/>
        <end position="131"/>
    </location>
</feature>
<dbReference type="GO" id="GO:0009847">
    <property type="term" value="P:spore germination"/>
    <property type="evidence" value="ECO:0007669"/>
    <property type="project" value="InterPro"/>
</dbReference>
<keyword evidence="10" id="KW-1185">Reference proteome</keyword>
<keyword evidence="6 8" id="KW-1133">Transmembrane helix</keyword>
<dbReference type="InterPro" id="IPR004761">
    <property type="entry name" value="Spore_GerAB"/>
</dbReference>
<accession>A0A5S5CBJ0</accession>
<feature type="transmembrane region" description="Helical" evidence="8">
    <location>
        <begin position="185"/>
        <end position="204"/>
    </location>
</feature>
<dbReference type="Proteomes" id="UP000323257">
    <property type="component" value="Unassembled WGS sequence"/>
</dbReference>
<feature type="transmembrane region" description="Helical" evidence="8">
    <location>
        <begin position="306"/>
        <end position="325"/>
    </location>
</feature>
<feature type="transmembrane region" description="Helical" evidence="8">
    <location>
        <begin position="216"/>
        <end position="234"/>
    </location>
</feature>
<evidence type="ECO:0000256" key="1">
    <source>
        <dbReference type="ARBA" id="ARBA00004141"/>
    </source>
</evidence>
<dbReference type="PANTHER" id="PTHR34975:SF2">
    <property type="entry name" value="SPORE GERMINATION PROTEIN A2"/>
    <property type="match status" value="1"/>
</dbReference>
<keyword evidence="3" id="KW-0813">Transport</keyword>
<evidence type="ECO:0000313" key="10">
    <source>
        <dbReference type="Proteomes" id="UP000323257"/>
    </source>
</evidence>
<dbReference type="AlphaFoldDB" id="A0A5S5CBJ0"/>
<evidence type="ECO:0000256" key="6">
    <source>
        <dbReference type="ARBA" id="ARBA00022989"/>
    </source>
</evidence>
<sequence length="369" mass="40888">MRTPFISPTQLFAMIILFELGTALVLPIGLSSAQNSWLSILLALPGGILVYLLFTYFNKQYPSMILSGYIRQIVGSYLGWPLALFYAVYFIYISGRNLREVGDLLITTSYDQTPIVIVHAAIMGTSMYMIYKGIQVLFRLGEIYLVFILVLGLLSNLAVALSGAIEIRNLLPVWGEGIGVTLRSAYPNIFLFPFAELIAFSAFLPYLAQRQYARRIGILAILVSTVMLSITHAMEISVIGEDMYSRATFPLFTAITTVEVAEFVERLDALVILALIIGVFFKMTVYAYAATAIAADIFKAAEPNRLAVPIGVSVFFVSMMSAWSFPEHGLEGAKSFLTVQPIFLVYIPILLLLVHLMKKRFGHRGITSG</sequence>
<evidence type="ECO:0000256" key="5">
    <source>
        <dbReference type="ARBA" id="ARBA00022692"/>
    </source>
</evidence>
<organism evidence="9 10">
    <name type="scientific">Paenibacillus methanolicus</name>
    <dbReference type="NCBI Taxonomy" id="582686"/>
    <lineage>
        <taxon>Bacteria</taxon>
        <taxon>Bacillati</taxon>
        <taxon>Bacillota</taxon>
        <taxon>Bacilli</taxon>
        <taxon>Bacillales</taxon>
        <taxon>Paenibacillaceae</taxon>
        <taxon>Paenibacillus</taxon>
    </lineage>
</organism>
<feature type="transmembrane region" description="Helical" evidence="8">
    <location>
        <begin position="69"/>
        <end position="92"/>
    </location>
</feature>
<evidence type="ECO:0000256" key="8">
    <source>
        <dbReference type="SAM" id="Phobius"/>
    </source>
</evidence>
<name>A0A5S5CBJ0_9BACL</name>
<dbReference type="EMBL" id="VNHS01000003">
    <property type="protein sequence ID" value="TYP76529.1"/>
    <property type="molecule type" value="Genomic_DNA"/>
</dbReference>
<comment type="similarity">
    <text evidence="2">Belongs to the amino acid-polyamine-organocation (APC) superfamily. Spore germination protein (SGP) (TC 2.A.3.9) family.</text>
</comment>
<reference evidence="9 10" key="1">
    <citation type="submission" date="2019-07" db="EMBL/GenBank/DDBJ databases">
        <title>Genomic Encyclopedia of Type Strains, Phase III (KMG-III): the genomes of soil and plant-associated and newly described type strains.</title>
        <authorList>
            <person name="Whitman W."/>
        </authorList>
    </citation>
    <scope>NUCLEOTIDE SEQUENCE [LARGE SCALE GENOMIC DNA]</scope>
    <source>
        <strain evidence="9 10">BL24</strain>
    </source>
</reference>
<dbReference type="GO" id="GO:0016020">
    <property type="term" value="C:membrane"/>
    <property type="evidence" value="ECO:0007669"/>
    <property type="project" value="UniProtKB-SubCell"/>
</dbReference>
<keyword evidence="7 8" id="KW-0472">Membrane</keyword>
<evidence type="ECO:0000313" key="9">
    <source>
        <dbReference type="EMBL" id="TYP76529.1"/>
    </source>
</evidence>
<dbReference type="Pfam" id="PF03845">
    <property type="entry name" value="Spore_permease"/>
    <property type="match status" value="1"/>
</dbReference>
<evidence type="ECO:0000256" key="7">
    <source>
        <dbReference type="ARBA" id="ARBA00023136"/>
    </source>
</evidence>
<feature type="transmembrane region" description="Helical" evidence="8">
    <location>
        <begin position="36"/>
        <end position="57"/>
    </location>
</feature>
<feature type="transmembrane region" description="Helical" evidence="8">
    <location>
        <begin position="337"/>
        <end position="356"/>
    </location>
</feature>
<keyword evidence="4" id="KW-0309">Germination</keyword>
<evidence type="ECO:0000256" key="2">
    <source>
        <dbReference type="ARBA" id="ARBA00007998"/>
    </source>
</evidence>
<feature type="transmembrane region" description="Helical" evidence="8">
    <location>
        <begin position="12"/>
        <end position="30"/>
    </location>
</feature>
<evidence type="ECO:0000256" key="3">
    <source>
        <dbReference type="ARBA" id="ARBA00022448"/>
    </source>
</evidence>
<evidence type="ECO:0000256" key="4">
    <source>
        <dbReference type="ARBA" id="ARBA00022544"/>
    </source>
</evidence>
<feature type="transmembrane region" description="Helical" evidence="8">
    <location>
        <begin position="269"/>
        <end position="294"/>
    </location>
</feature>
<keyword evidence="5 8" id="KW-0812">Transmembrane</keyword>
<protein>
    <submittedName>
        <fullName evidence="9">Spore germination protein KB</fullName>
    </submittedName>
</protein>
<comment type="caution">
    <text evidence="9">The sequence shown here is derived from an EMBL/GenBank/DDBJ whole genome shotgun (WGS) entry which is preliminary data.</text>
</comment>
<feature type="transmembrane region" description="Helical" evidence="8">
    <location>
        <begin position="143"/>
        <end position="165"/>
    </location>
</feature>
<proteinExistence type="inferred from homology"/>
<dbReference type="NCBIfam" id="TIGR00912">
    <property type="entry name" value="2A0309"/>
    <property type="match status" value="1"/>
</dbReference>
<dbReference type="RefSeq" id="WP_246183295.1">
    <property type="nucleotide sequence ID" value="NZ_VNHS01000003.1"/>
</dbReference>
<dbReference type="PANTHER" id="PTHR34975">
    <property type="entry name" value="SPORE GERMINATION PROTEIN A2"/>
    <property type="match status" value="1"/>
</dbReference>